<evidence type="ECO:0000313" key="4">
    <source>
        <dbReference type="Proteomes" id="UP000244880"/>
    </source>
</evidence>
<keyword evidence="4" id="KW-1185">Reference proteome</keyword>
<feature type="transmembrane region" description="Helical" evidence="2">
    <location>
        <begin position="67"/>
        <end position="83"/>
    </location>
</feature>
<keyword evidence="2" id="KW-0812">Transmembrane</keyword>
<protein>
    <submittedName>
        <fullName evidence="3">Inner membrane protein YhaI</fullName>
    </submittedName>
</protein>
<accession>A0A2R8BAD8</accession>
<evidence type="ECO:0000313" key="3">
    <source>
        <dbReference type="EMBL" id="SPH20036.1"/>
    </source>
</evidence>
<evidence type="ECO:0000256" key="1">
    <source>
        <dbReference type="SAM" id="MobiDB-lite"/>
    </source>
</evidence>
<dbReference type="RefSeq" id="WP_108827306.1">
    <property type="nucleotide sequence ID" value="NZ_OMOR01000001.1"/>
</dbReference>
<organism evidence="3 4">
    <name type="scientific">Ascidiaceihabitans donghaensis</name>
    <dbReference type="NCBI Taxonomy" id="1510460"/>
    <lineage>
        <taxon>Bacteria</taxon>
        <taxon>Pseudomonadati</taxon>
        <taxon>Pseudomonadota</taxon>
        <taxon>Alphaproteobacteria</taxon>
        <taxon>Rhodobacterales</taxon>
        <taxon>Paracoccaceae</taxon>
        <taxon>Ascidiaceihabitans</taxon>
    </lineage>
</organism>
<dbReference type="Proteomes" id="UP000244880">
    <property type="component" value="Unassembled WGS sequence"/>
</dbReference>
<feature type="region of interest" description="Disordered" evidence="1">
    <location>
        <begin position="125"/>
        <end position="150"/>
    </location>
</feature>
<reference evidence="3 4" key="1">
    <citation type="submission" date="2018-03" db="EMBL/GenBank/DDBJ databases">
        <authorList>
            <person name="Keele B.F."/>
        </authorList>
    </citation>
    <scope>NUCLEOTIDE SEQUENCE [LARGE SCALE GENOMIC DNA]</scope>
    <source>
        <strain evidence="3 4">CECT 8599</strain>
    </source>
</reference>
<dbReference type="Pfam" id="PF05656">
    <property type="entry name" value="DUF805"/>
    <property type="match status" value="1"/>
</dbReference>
<feature type="transmembrane region" description="Helical" evidence="2">
    <location>
        <begin position="95"/>
        <end position="115"/>
    </location>
</feature>
<dbReference type="EMBL" id="OMOR01000001">
    <property type="protein sequence ID" value="SPH20036.1"/>
    <property type="molecule type" value="Genomic_DNA"/>
</dbReference>
<feature type="compositionally biased region" description="Polar residues" evidence="1">
    <location>
        <begin position="132"/>
        <end position="144"/>
    </location>
</feature>
<evidence type="ECO:0000256" key="2">
    <source>
        <dbReference type="SAM" id="Phobius"/>
    </source>
</evidence>
<feature type="transmembrane region" description="Helical" evidence="2">
    <location>
        <begin position="27"/>
        <end position="47"/>
    </location>
</feature>
<keyword evidence="2" id="KW-1133">Transmembrane helix</keyword>
<dbReference type="PANTHER" id="PTHR34980">
    <property type="entry name" value="INNER MEMBRANE PROTEIN-RELATED-RELATED"/>
    <property type="match status" value="1"/>
</dbReference>
<name>A0A2R8BAD8_9RHOB</name>
<dbReference type="PANTHER" id="PTHR34980:SF2">
    <property type="entry name" value="INNER MEMBRANE PROTEIN YHAH-RELATED"/>
    <property type="match status" value="1"/>
</dbReference>
<sequence length="193" mass="21700">MMGPLAAVNSVFSKFFNIMGRASRAEYWWYVGFYVVFMIAAISFDVWSLDAAVAVGKLSYNPFDYFTTYWLLINFVPSITVTVRRLHDAGFSGFFFLLYFVPFIGGLMVFIMMLLPSKPDTNIYGPPPHLPSSGTSRRMSTDGSGTARAHDPMQGYAVLDRINEKPTPQVIAARKEEVRALYEQRVLGRPAPT</sequence>
<dbReference type="InterPro" id="IPR008523">
    <property type="entry name" value="DUF805"/>
</dbReference>
<gene>
    <name evidence="3" type="primary">yhaI</name>
    <name evidence="3" type="ORF">ASD8599_00776</name>
</gene>
<proteinExistence type="predicted"/>
<dbReference type="OrthoDB" id="9812349at2"/>
<keyword evidence="2" id="KW-0472">Membrane</keyword>
<dbReference type="AlphaFoldDB" id="A0A2R8BAD8"/>
<dbReference type="GO" id="GO:0005886">
    <property type="term" value="C:plasma membrane"/>
    <property type="evidence" value="ECO:0007669"/>
    <property type="project" value="TreeGrafter"/>
</dbReference>